<evidence type="ECO:0000256" key="7">
    <source>
        <dbReference type="SAM" id="MobiDB-lite"/>
    </source>
</evidence>
<feature type="compositionally biased region" description="Polar residues" evidence="7">
    <location>
        <begin position="914"/>
        <end position="964"/>
    </location>
</feature>
<feature type="compositionally biased region" description="Polar residues" evidence="7">
    <location>
        <begin position="1022"/>
        <end position="1032"/>
    </location>
</feature>
<feature type="region of interest" description="Disordered" evidence="7">
    <location>
        <begin position="1170"/>
        <end position="1206"/>
    </location>
</feature>
<evidence type="ECO:0000256" key="3">
    <source>
        <dbReference type="ARBA" id="ARBA00022833"/>
    </source>
</evidence>
<dbReference type="PANTHER" id="PTHR46379">
    <property type="entry name" value="ZINC FINGER MYND DOMAIN-CONTAINING"/>
    <property type="match status" value="1"/>
</dbReference>
<feature type="region of interest" description="Disordered" evidence="7">
    <location>
        <begin position="1073"/>
        <end position="1111"/>
    </location>
</feature>
<feature type="domain" description="PWWP" evidence="9">
    <location>
        <begin position="240"/>
        <end position="277"/>
    </location>
</feature>
<evidence type="ECO:0000256" key="2">
    <source>
        <dbReference type="ARBA" id="ARBA00022771"/>
    </source>
</evidence>
<dbReference type="InterPro" id="IPR047269">
    <property type="entry name" value="ZMY11"/>
</dbReference>
<evidence type="ECO:0008006" key="12">
    <source>
        <dbReference type="Google" id="ProtNLM"/>
    </source>
</evidence>
<dbReference type="SUPFAM" id="SSF57903">
    <property type="entry name" value="FYVE/PHD zinc finger"/>
    <property type="match status" value="1"/>
</dbReference>
<dbReference type="AlphaFoldDB" id="A0AAV6URG4"/>
<feature type="compositionally biased region" description="Low complexity" evidence="7">
    <location>
        <begin position="868"/>
        <end position="878"/>
    </location>
</feature>
<dbReference type="PROSITE" id="PS50089">
    <property type="entry name" value="ZF_RING_2"/>
    <property type="match status" value="1"/>
</dbReference>
<feature type="coiled-coil region" evidence="6">
    <location>
        <begin position="589"/>
        <end position="649"/>
    </location>
</feature>
<reference evidence="10 11" key="1">
    <citation type="journal article" date="2022" name="Nat. Ecol. Evol.">
        <title>A masculinizing supergene underlies an exaggerated male reproductive morph in a spider.</title>
        <authorList>
            <person name="Hendrickx F."/>
            <person name="De Corte Z."/>
            <person name="Sonet G."/>
            <person name="Van Belleghem S.M."/>
            <person name="Kostlbacher S."/>
            <person name="Vangestel C."/>
        </authorList>
    </citation>
    <scope>NUCLEOTIDE SEQUENCE [LARGE SCALE GENOMIC DNA]</scope>
    <source>
        <strain evidence="10">W744_W776</strain>
    </source>
</reference>
<proteinExistence type="predicted"/>
<feature type="compositionally biased region" description="Polar residues" evidence="7">
    <location>
        <begin position="817"/>
        <end position="833"/>
    </location>
</feature>
<keyword evidence="11" id="KW-1185">Reference proteome</keyword>
<feature type="compositionally biased region" description="Polar residues" evidence="7">
    <location>
        <begin position="1"/>
        <end position="11"/>
    </location>
</feature>
<dbReference type="Gene3D" id="2.30.30.140">
    <property type="match status" value="1"/>
</dbReference>
<feature type="region of interest" description="Disordered" evidence="7">
    <location>
        <begin position="342"/>
        <end position="365"/>
    </location>
</feature>
<dbReference type="SUPFAM" id="SSF47370">
    <property type="entry name" value="Bromodomain"/>
    <property type="match status" value="1"/>
</dbReference>
<accession>A0AAV6URG4</accession>
<feature type="compositionally biased region" description="Polar residues" evidence="7">
    <location>
        <begin position="1073"/>
        <end position="1088"/>
    </location>
</feature>
<evidence type="ECO:0000256" key="6">
    <source>
        <dbReference type="SAM" id="Coils"/>
    </source>
</evidence>
<feature type="coiled-coil region" evidence="6">
    <location>
        <begin position="677"/>
        <end position="742"/>
    </location>
</feature>
<feature type="compositionally biased region" description="Basic residues" evidence="7">
    <location>
        <begin position="351"/>
        <end position="360"/>
    </location>
</feature>
<dbReference type="GO" id="GO:0005634">
    <property type="term" value="C:nucleus"/>
    <property type="evidence" value="ECO:0007669"/>
    <property type="project" value="TreeGrafter"/>
</dbReference>
<dbReference type="GO" id="GO:0003714">
    <property type="term" value="F:transcription corepressor activity"/>
    <property type="evidence" value="ECO:0007669"/>
    <property type="project" value="InterPro"/>
</dbReference>
<keyword evidence="4" id="KW-0103">Bromodomain</keyword>
<keyword evidence="1" id="KW-0479">Metal-binding</keyword>
<feature type="compositionally biased region" description="Polar residues" evidence="7">
    <location>
        <begin position="764"/>
        <end position="783"/>
    </location>
</feature>
<dbReference type="GO" id="GO:0008270">
    <property type="term" value="F:zinc ion binding"/>
    <property type="evidence" value="ECO:0007669"/>
    <property type="project" value="UniProtKB-KW"/>
</dbReference>
<dbReference type="InterPro" id="IPR001965">
    <property type="entry name" value="Znf_PHD"/>
</dbReference>
<feature type="compositionally biased region" description="Polar residues" evidence="7">
    <location>
        <begin position="848"/>
        <end position="867"/>
    </location>
</feature>
<evidence type="ECO:0000313" key="11">
    <source>
        <dbReference type="Proteomes" id="UP000827092"/>
    </source>
</evidence>
<organism evidence="10 11">
    <name type="scientific">Oedothorax gibbosus</name>
    <dbReference type="NCBI Taxonomy" id="931172"/>
    <lineage>
        <taxon>Eukaryota</taxon>
        <taxon>Metazoa</taxon>
        <taxon>Ecdysozoa</taxon>
        <taxon>Arthropoda</taxon>
        <taxon>Chelicerata</taxon>
        <taxon>Arachnida</taxon>
        <taxon>Araneae</taxon>
        <taxon>Araneomorphae</taxon>
        <taxon>Entelegynae</taxon>
        <taxon>Araneoidea</taxon>
        <taxon>Linyphiidae</taxon>
        <taxon>Erigoninae</taxon>
        <taxon>Oedothorax</taxon>
    </lineage>
</organism>
<evidence type="ECO:0000256" key="5">
    <source>
        <dbReference type="PROSITE-ProRule" id="PRU00175"/>
    </source>
</evidence>
<feature type="domain" description="RING-type" evidence="8">
    <location>
        <begin position="55"/>
        <end position="96"/>
    </location>
</feature>
<dbReference type="InterPro" id="IPR036427">
    <property type="entry name" value="Bromodomain-like_sf"/>
</dbReference>
<dbReference type="InterPro" id="IPR013083">
    <property type="entry name" value="Znf_RING/FYVE/PHD"/>
</dbReference>
<name>A0AAV6URG4_9ARAC</name>
<evidence type="ECO:0000259" key="8">
    <source>
        <dbReference type="PROSITE" id="PS50089"/>
    </source>
</evidence>
<dbReference type="PROSITE" id="PS50812">
    <property type="entry name" value="PWWP"/>
    <property type="match status" value="1"/>
</dbReference>
<dbReference type="GO" id="GO:0009966">
    <property type="term" value="P:regulation of signal transduction"/>
    <property type="evidence" value="ECO:0007669"/>
    <property type="project" value="TreeGrafter"/>
</dbReference>
<gene>
    <name evidence="10" type="ORF">JTE90_005871</name>
</gene>
<dbReference type="InterPro" id="IPR011011">
    <property type="entry name" value="Znf_FYVE_PHD"/>
</dbReference>
<keyword evidence="3" id="KW-0862">Zinc</keyword>
<feature type="compositionally biased region" description="Basic and acidic residues" evidence="7">
    <location>
        <begin position="994"/>
        <end position="1004"/>
    </location>
</feature>
<dbReference type="EMBL" id="JAFNEN010000305">
    <property type="protein sequence ID" value="KAG8186339.1"/>
    <property type="molecule type" value="Genomic_DNA"/>
</dbReference>
<keyword evidence="2 5" id="KW-0863">Zinc-finger</keyword>
<dbReference type="Proteomes" id="UP000827092">
    <property type="component" value="Unassembled WGS sequence"/>
</dbReference>
<dbReference type="GO" id="GO:0034243">
    <property type="term" value="P:regulation of transcription elongation by RNA polymerase II"/>
    <property type="evidence" value="ECO:0007669"/>
    <property type="project" value="InterPro"/>
</dbReference>
<feature type="region of interest" description="Disordered" evidence="7">
    <location>
        <begin position="1"/>
        <end position="45"/>
    </location>
</feature>
<protein>
    <recommendedName>
        <fullName evidence="12">Protein kinase C-binding protein 1</fullName>
    </recommendedName>
</protein>
<dbReference type="SUPFAM" id="SSF63748">
    <property type="entry name" value="Tudor/PWWP/MBT"/>
    <property type="match status" value="1"/>
</dbReference>
<dbReference type="InterPro" id="IPR001841">
    <property type="entry name" value="Znf_RING"/>
</dbReference>
<dbReference type="InterPro" id="IPR000313">
    <property type="entry name" value="PWWP_dom"/>
</dbReference>
<comment type="caution">
    <text evidence="10">The sequence shown here is derived from an EMBL/GenBank/DDBJ whole genome shotgun (WGS) entry which is preliminary data.</text>
</comment>
<evidence type="ECO:0000259" key="9">
    <source>
        <dbReference type="PROSITE" id="PS50812"/>
    </source>
</evidence>
<feature type="region of interest" description="Disordered" evidence="7">
    <location>
        <begin position="760"/>
        <end position="783"/>
    </location>
</feature>
<evidence type="ECO:0000313" key="10">
    <source>
        <dbReference type="EMBL" id="KAG8186339.1"/>
    </source>
</evidence>
<dbReference type="Gene3D" id="1.20.920.10">
    <property type="entry name" value="Bromodomain-like"/>
    <property type="match status" value="1"/>
</dbReference>
<evidence type="ECO:0000256" key="4">
    <source>
        <dbReference type="ARBA" id="ARBA00023117"/>
    </source>
</evidence>
<feature type="compositionally biased region" description="Basic residues" evidence="7">
    <location>
        <begin position="1181"/>
        <end position="1199"/>
    </location>
</feature>
<sequence>MRQRTMLSQKRSLPAECSSLVQEKKRKDSHLLDTSENPRHDQGGNSSARVIDSYCWVCHQLGDEEACTHCPRVFHSQCLDETSLETLRDGTCPDCKQKTVDLQSQSPFLTTKTIQEILIVASTLFRERFKRSDKEIFFHWPNVGNDELIKILDFDLIEDNIKSEFKKYKTLSEVVSDLKWLHHNTCIVDGLAGSSAKEAEAFVRAFQKEISDIEDCPMCYYHMFVGKKSDNFFEKVCHPPHDIVWAWLKGSSPWPAKCLKVESGKAHVRFFGTHDKSNIPLGNKKCLAISLYHPTHKKSKITDENLIPKKKEYQWAVKELLRYIRNFEEKYRTKFTFSETGTPYKQDAVKPGRKKRKRGSRSNVSSCEILEENTLLESPSLTMTPSIISSESVLNESEVSDPVNPNAPTVINIEDREGEITENHIEVANLEHRQSLYNESSPSSIASCSTDVQIFYPQETNPSIPSTSNHQISTLAARRSRNRATYYNDYFRLAGSQAHANSARLSLDSPAEQDDDVICLGTTETSPNMNDRRILPYIRHFLPPDLLKQSQQVQGMIESLVMRSWANANNMPELPEVIAQLMSKTNEVVQQNRKLKIDAEQNCREEENKILRQKYTKLTQEFKSIKAELAAANEKNSRLEAELQEITSNAYVATRGMYPSFFKECTKQKEALSKTMNEELKRSKATLEKRTNELIKMQKALEKTKTQLQRTKKTVNKLLIDKQTLKDKLAKISARSDKMQIEELIEEKLIKLGIVKESPEDSGTKLQTVDPSTSKEFQPSISPQLQTAHLIPECSISSSLDYQPFQQLLNNPDKHVSNQSTSKEADTSSSLKSEASFLREIKPKDSVCPSSIVKSPSQSPNEQATDQSTSKTSSSSTSEAASDIEIEPKDTICPTSIDKSPPQSPNGEVKLIELNTNPSTSKERAGQSSVSAPFDESQLSFDQVVQETGTSTFRKPKGLSSSKSRVNRLRPTAHEGVASPVLHEKSPPKSSPILREESSPKLLHDQPVAGSSNYQKYKPRRSSNSQASPSRQTMHKRSNEQSSHQMLNYEVETLSIGETRINHQQVNIKHKLSTSTTVTMTSARNTIGPSRPSPSPYMNPPRPAPQRHAQSAQDCTNCTLCQFGIPLGAVIPNPYSRVAMEAARVHAFQASYSSYAHHIARRERYHMAANHSAHGQSRGIQHARSRGQRHPRGRRNNHPHSRDTDM</sequence>
<dbReference type="PANTHER" id="PTHR46379:SF1">
    <property type="entry name" value="ZINC FINGER MYND DOMAIN-CONTAINING PROTEIN 11"/>
    <property type="match status" value="1"/>
</dbReference>
<feature type="compositionally biased region" description="Pro residues" evidence="7">
    <location>
        <begin position="1091"/>
        <end position="1104"/>
    </location>
</feature>
<dbReference type="Gene3D" id="3.30.40.10">
    <property type="entry name" value="Zinc/RING finger domain, C3HC4 (zinc finger)"/>
    <property type="match status" value="1"/>
</dbReference>
<feature type="region of interest" description="Disordered" evidence="7">
    <location>
        <begin position="847"/>
        <end position="1045"/>
    </location>
</feature>
<feature type="region of interest" description="Disordered" evidence="7">
    <location>
        <begin position="810"/>
        <end position="833"/>
    </location>
</feature>
<dbReference type="SMART" id="SM00249">
    <property type="entry name" value="PHD"/>
    <property type="match status" value="1"/>
</dbReference>
<keyword evidence="6" id="KW-0175">Coiled coil</keyword>
<feature type="compositionally biased region" description="Basic and acidic residues" evidence="7">
    <location>
        <begin position="22"/>
        <end position="42"/>
    </location>
</feature>
<evidence type="ECO:0000256" key="1">
    <source>
        <dbReference type="ARBA" id="ARBA00022723"/>
    </source>
</evidence>